<evidence type="ECO:0000256" key="5">
    <source>
        <dbReference type="SAM" id="Phobius"/>
    </source>
</evidence>
<dbReference type="PANTHER" id="PTHR12489:SF1">
    <property type="entry name" value="LP10272P"/>
    <property type="match status" value="1"/>
</dbReference>
<dbReference type="Proteomes" id="UP001209878">
    <property type="component" value="Unassembled WGS sequence"/>
</dbReference>
<gene>
    <name evidence="6" type="ORF">NP493_366g02091</name>
</gene>
<keyword evidence="3 5" id="KW-1133">Transmembrane helix</keyword>
<accession>A0AAD9NVA8</accession>
<proteinExistence type="predicted"/>
<evidence type="ECO:0008006" key="8">
    <source>
        <dbReference type="Google" id="ProtNLM"/>
    </source>
</evidence>
<dbReference type="GO" id="GO:0005886">
    <property type="term" value="C:plasma membrane"/>
    <property type="evidence" value="ECO:0007669"/>
    <property type="project" value="TreeGrafter"/>
</dbReference>
<dbReference type="PANTHER" id="PTHR12489">
    <property type="entry name" value="LIPOMA HMGIC FUSION PARTNER-LIKE PROTEIN"/>
    <property type="match status" value="1"/>
</dbReference>
<keyword evidence="7" id="KW-1185">Reference proteome</keyword>
<evidence type="ECO:0000313" key="6">
    <source>
        <dbReference type="EMBL" id="KAK2182123.1"/>
    </source>
</evidence>
<keyword evidence="2 5" id="KW-0812">Transmembrane</keyword>
<evidence type="ECO:0000256" key="3">
    <source>
        <dbReference type="ARBA" id="ARBA00022989"/>
    </source>
</evidence>
<comment type="caution">
    <text evidence="6">The sequence shown here is derived from an EMBL/GenBank/DDBJ whole genome shotgun (WGS) entry which is preliminary data.</text>
</comment>
<dbReference type="AlphaFoldDB" id="A0AAD9NVA8"/>
<protein>
    <recommendedName>
        <fullName evidence="8">LHFPL tetraspan subfamily member 3 protein</fullName>
    </recommendedName>
</protein>
<feature type="transmembrane region" description="Helical" evidence="5">
    <location>
        <begin position="124"/>
        <end position="149"/>
    </location>
</feature>
<evidence type="ECO:0000256" key="4">
    <source>
        <dbReference type="ARBA" id="ARBA00023136"/>
    </source>
</evidence>
<feature type="transmembrane region" description="Helical" evidence="5">
    <location>
        <begin position="176"/>
        <end position="199"/>
    </location>
</feature>
<sequence length="259" mass="28629">MEVHQLTETSRVYYTNYVRNSRAVGVMWAIFTICFAIFNIVVFLQPQWIGDTDDSPAAGYFGLYEYCTLTESGQNLDCHGRFDQYSSVLSLPFYVAAIFIGVSALAVLICICCMLLFFFMKSAVVYLICGWIQVISGLCMFLGCIIYPVGWNNVSVQGVCGASAAVFQIGQCGIRWAYILAIIGIFDIFVLAVLAFVLASRQAKWPQAAPIYKSEIGGFQDTASKHSIAIQPVVSVPQPEYSQYSQASGRHSRGNDFVL</sequence>
<reference evidence="6" key="1">
    <citation type="journal article" date="2023" name="Mol. Biol. Evol.">
        <title>Third-Generation Sequencing Reveals the Adaptive Role of the Epigenome in Three Deep-Sea Polychaetes.</title>
        <authorList>
            <person name="Perez M."/>
            <person name="Aroh O."/>
            <person name="Sun Y."/>
            <person name="Lan Y."/>
            <person name="Juniper S.K."/>
            <person name="Young C.R."/>
            <person name="Angers B."/>
            <person name="Qian P.Y."/>
        </authorList>
    </citation>
    <scope>NUCLEOTIDE SEQUENCE</scope>
    <source>
        <strain evidence="6">R07B-5</strain>
    </source>
</reference>
<feature type="transmembrane region" description="Helical" evidence="5">
    <location>
        <begin position="23"/>
        <end position="44"/>
    </location>
</feature>
<dbReference type="Pfam" id="PF10242">
    <property type="entry name" value="L_HMGIC_fpl"/>
    <property type="match status" value="1"/>
</dbReference>
<comment type="subcellular location">
    <subcellularLocation>
        <location evidence="1">Membrane</location>
        <topology evidence="1">Multi-pass membrane protein</topology>
    </subcellularLocation>
</comment>
<feature type="transmembrane region" description="Helical" evidence="5">
    <location>
        <begin position="93"/>
        <end position="117"/>
    </location>
</feature>
<organism evidence="6 7">
    <name type="scientific">Ridgeia piscesae</name>
    <name type="common">Tubeworm</name>
    <dbReference type="NCBI Taxonomy" id="27915"/>
    <lineage>
        <taxon>Eukaryota</taxon>
        <taxon>Metazoa</taxon>
        <taxon>Spiralia</taxon>
        <taxon>Lophotrochozoa</taxon>
        <taxon>Annelida</taxon>
        <taxon>Polychaeta</taxon>
        <taxon>Sedentaria</taxon>
        <taxon>Canalipalpata</taxon>
        <taxon>Sabellida</taxon>
        <taxon>Siboglinidae</taxon>
        <taxon>Ridgeia</taxon>
    </lineage>
</organism>
<dbReference type="EMBL" id="JAODUO010000366">
    <property type="protein sequence ID" value="KAK2182123.1"/>
    <property type="molecule type" value="Genomic_DNA"/>
</dbReference>
<dbReference type="GO" id="GO:0007605">
    <property type="term" value="P:sensory perception of sound"/>
    <property type="evidence" value="ECO:0007669"/>
    <property type="project" value="TreeGrafter"/>
</dbReference>
<name>A0AAD9NVA8_RIDPI</name>
<evidence type="ECO:0000256" key="1">
    <source>
        <dbReference type="ARBA" id="ARBA00004141"/>
    </source>
</evidence>
<keyword evidence="4 5" id="KW-0472">Membrane</keyword>
<dbReference type="Gene3D" id="1.20.140.150">
    <property type="match status" value="1"/>
</dbReference>
<dbReference type="InterPro" id="IPR019372">
    <property type="entry name" value="LHFPL"/>
</dbReference>
<evidence type="ECO:0000256" key="2">
    <source>
        <dbReference type="ARBA" id="ARBA00022692"/>
    </source>
</evidence>
<evidence type="ECO:0000313" key="7">
    <source>
        <dbReference type="Proteomes" id="UP001209878"/>
    </source>
</evidence>